<dbReference type="PANTHER" id="PTHR30363:SF51">
    <property type="entry name" value="HTH-TYPE TRANSCRIPTIONAL REPRESSOR GLCR"/>
    <property type="match status" value="1"/>
</dbReference>
<dbReference type="RefSeq" id="WP_091586172.1">
    <property type="nucleotide sequence ID" value="NZ_FNDU01000008.1"/>
</dbReference>
<evidence type="ECO:0000313" key="6">
    <source>
        <dbReference type="EMBL" id="SDI52856.1"/>
    </source>
</evidence>
<feature type="coiled-coil region" evidence="4">
    <location>
        <begin position="62"/>
        <end position="89"/>
    </location>
</feature>
<keyword evidence="3" id="KW-0804">Transcription</keyword>
<dbReference type="EMBL" id="FNDU01000008">
    <property type="protein sequence ID" value="SDI52856.1"/>
    <property type="molecule type" value="Genomic_DNA"/>
</dbReference>
<accession>A0A1G8LB19</accession>
<reference evidence="6 7" key="1">
    <citation type="submission" date="2016-10" db="EMBL/GenBank/DDBJ databases">
        <authorList>
            <person name="de Groot N.N."/>
        </authorList>
    </citation>
    <scope>NUCLEOTIDE SEQUENCE [LARGE SCALE GENOMIC DNA]</scope>
    <source>
        <strain evidence="7">P4B,CCM 7963,CECT 7998,DSM 25260,IBRC-M 10614,KCTC 13821</strain>
    </source>
</reference>
<keyword evidence="1" id="KW-0805">Transcription regulation</keyword>
<dbReference type="InterPro" id="IPR036390">
    <property type="entry name" value="WH_DNA-bd_sf"/>
</dbReference>
<dbReference type="PANTHER" id="PTHR30363">
    <property type="entry name" value="HTH-TYPE TRANSCRIPTIONAL REGULATOR SRLR-RELATED"/>
    <property type="match status" value="1"/>
</dbReference>
<evidence type="ECO:0000256" key="4">
    <source>
        <dbReference type="SAM" id="Coils"/>
    </source>
</evidence>
<sequence length="253" mass="28953">MYQEERMAAIIDYLKRHQRMSIQDMCQNFHVSRDTARRDVVKLTEQGLVIRTHGGVMLPRVKESLKDYAERLERSAEEKNKIAKHASQLIESEEVIMLDASTTVQFTAEKIHSSRLTVITNSIVNAESVSPKNDTEIYLLGGRLNPEHRFLFGPNTLSKLEQYYADKAFMGVVGISEDGFYYAHEEDAAVKKKMSERADKVYVLADHSKFHKKHFYKGMDLSIADVIITDRLPSDDFITLFNDNGIDMIIAES</sequence>
<dbReference type="InterPro" id="IPR036388">
    <property type="entry name" value="WH-like_DNA-bd_sf"/>
</dbReference>
<evidence type="ECO:0000256" key="3">
    <source>
        <dbReference type="ARBA" id="ARBA00023163"/>
    </source>
</evidence>
<keyword evidence="2" id="KW-0238">DNA-binding</keyword>
<dbReference type="PRINTS" id="PR00037">
    <property type="entry name" value="HTHLACR"/>
</dbReference>
<dbReference type="Gene3D" id="1.10.10.10">
    <property type="entry name" value="Winged helix-like DNA-binding domain superfamily/Winged helix DNA-binding domain"/>
    <property type="match status" value="1"/>
</dbReference>
<dbReference type="PROSITE" id="PS51000">
    <property type="entry name" value="HTH_DEOR_2"/>
    <property type="match status" value="1"/>
</dbReference>
<evidence type="ECO:0000259" key="5">
    <source>
        <dbReference type="PROSITE" id="PS51000"/>
    </source>
</evidence>
<dbReference type="SMART" id="SM01134">
    <property type="entry name" value="DeoRC"/>
    <property type="match status" value="1"/>
</dbReference>
<dbReference type="Pfam" id="PF00455">
    <property type="entry name" value="DeoRC"/>
    <property type="match status" value="1"/>
</dbReference>
<dbReference type="InterPro" id="IPR050313">
    <property type="entry name" value="Carb_Metab_HTH_regulators"/>
</dbReference>
<dbReference type="SUPFAM" id="SSF100950">
    <property type="entry name" value="NagB/RpiA/CoA transferase-like"/>
    <property type="match status" value="1"/>
</dbReference>
<dbReference type="GO" id="GO:0003700">
    <property type="term" value="F:DNA-binding transcription factor activity"/>
    <property type="evidence" value="ECO:0007669"/>
    <property type="project" value="InterPro"/>
</dbReference>
<dbReference type="InterPro" id="IPR037171">
    <property type="entry name" value="NagB/RpiA_transferase-like"/>
</dbReference>
<dbReference type="InterPro" id="IPR018356">
    <property type="entry name" value="Tscrpt_reg_HTH_DeoR_CS"/>
</dbReference>
<dbReference type="GO" id="GO:0003677">
    <property type="term" value="F:DNA binding"/>
    <property type="evidence" value="ECO:0007669"/>
    <property type="project" value="UniProtKB-KW"/>
</dbReference>
<gene>
    <name evidence="6" type="ORF">SAMN05216352_108224</name>
</gene>
<protein>
    <submittedName>
        <fullName evidence="6">Transcriptional regulator, DeoR family</fullName>
    </submittedName>
</protein>
<name>A0A1G8LB19_9BACI</name>
<proteinExistence type="predicted"/>
<evidence type="ECO:0000256" key="2">
    <source>
        <dbReference type="ARBA" id="ARBA00023125"/>
    </source>
</evidence>
<dbReference type="Pfam" id="PF08220">
    <property type="entry name" value="HTH_DeoR"/>
    <property type="match status" value="1"/>
</dbReference>
<dbReference type="SUPFAM" id="SSF46785">
    <property type="entry name" value="Winged helix' DNA-binding domain"/>
    <property type="match status" value="1"/>
</dbReference>
<dbReference type="InterPro" id="IPR014036">
    <property type="entry name" value="DeoR-like_C"/>
</dbReference>
<evidence type="ECO:0000256" key="1">
    <source>
        <dbReference type="ARBA" id="ARBA00023015"/>
    </source>
</evidence>
<dbReference type="SMART" id="SM00420">
    <property type="entry name" value="HTH_DEOR"/>
    <property type="match status" value="1"/>
</dbReference>
<dbReference type="OrthoDB" id="9798651at2"/>
<feature type="domain" description="HTH deoR-type" evidence="5">
    <location>
        <begin position="3"/>
        <end position="58"/>
    </location>
</feature>
<dbReference type="AlphaFoldDB" id="A0A1G8LB19"/>
<keyword evidence="4" id="KW-0175">Coiled coil</keyword>
<dbReference type="Proteomes" id="UP000199017">
    <property type="component" value="Unassembled WGS sequence"/>
</dbReference>
<organism evidence="6 7">
    <name type="scientific">Alteribacillus bidgolensis</name>
    <dbReference type="NCBI Taxonomy" id="930129"/>
    <lineage>
        <taxon>Bacteria</taxon>
        <taxon>Bacillati</taxon>
        <taxon>Bacillota</taxon>
        <taxon>Bacilli</taxon>
        <taxon>Bacillales</taxon>
        <taxon>Bacillaceae</taxon>
        <taxon>Alteribacillus</taxon>
    </lineage>
</organism>
<dbReference type="PROSITE" id="PS00894">
    <property type="entry name" value="HTH_DEOR_1"/>
    <property type="match status" value="1"/>
</dbReference>
<dbReference type="Gene3D" id="3.40.50.1360">
    <property type="match status" value="1"/>
</dbReference>
<keyword evidence="7" id="KW-1185">Reference proteome</keyword>
<dbReference type="InterPro" id="IPR001034">
    <property type="entry name" value="DeoR_HTH"/>
</dbReference>
<dbReference type="STRING" id="930129.SAMN05216352_108224"/>
<evidence type="ECO:0000313" key="7">
    <source>
        <dbReference type="Proteomes" id="UP000199017"/>
    </source>
</evidence>